<dbReference type="PANTHER" id="PTHR30061:SF50">
    <property type="entry name" value="MALTOSE_MALTODEXTRIN-BINDING PERIPLASMIC PROTEIN"/>
    <property type="match status" value="1"/>
</dbReference>
<dbReference type="CDD" id="cd14750">
    <property type="entry name" value="PBP2_TMBP"/>
    <property type="match status" value="1"/>
</dbReference>
<dbReference type="Proteomes" id="UP000239494">
    <property type="component" value="Unassembled WGS sequence"/>
</dbReference>
<dbReference type="OrthoDB" id="3495561at2"/>
<dbReference type="Gene3D" id="3.40.190.10">
    <property type="entry name" value="Periplasmic binding protein-like II"/>
    <property type="match status" value="2"/>
</dbReference>
<proteinExistence type="inferred from homology"/>
<keyword evidence="3" id="KW-0732">Signal</keyword>
<dbReference type="EMBL" id="PVTF01000001">
    <property type="protein sequence ID" value="PRY46825.1"/>
    <property type="molecule type" value="Genomic_DNA"/>
</dbReference>
<comment type="caution">
    <text evidence="4">The sequence shown here is derived from an EMBL/GenBank/DDBJ whole genome shotgun (WGS) entry which is preliminary data.</text>
</comment>
<dbReference type="PANTHER" id="PTHR30061">
    <property type="entry name" value="MALTOSE-BINDING PERIPLASMIC PROTEIN"/>
    <property type="match status" value="1"/>
</dbReference>
<dbReference type="GO" id="GO:1901982">
    <property type="term" value="F:maltose binding"/>
    <property type="evidence" value="ECO:0007669"/>
    <property type="project" value="TreeGrafter"/>
</dbReference>
<evidence type="ECO:0000313" key="5">
    <source>
        <dbReference type="Proteomes" id="UP000239494"/>
    </source>
</evidence>
<evidence type="ECO:0000256" key="2">
    <source>
        <dbReference type="ARBA" id="ARBA00022448"/>
    </source>
</evidence>
<dbReference type="AlphaFoldDB" id="A0A2T0TMF1"/>
<dbReference type="GO" id="GO:0015768">
    <property type="term" value="P:maltose transport"/>
    <property type="evidence" value="ECO:0007669"/>
    <property type="project" value="TreeGrafter"/>
</dbReference>
<dbReference type="GO" id="GO:0042956">
    <property type="term" value="P:maltodextrin transmembrane transport"/>
    <property type="evidence" value="ECO:0007669"/>
    <property type="project" value="TreeGrafter"/>
</dbReference>
<organism evidence="4 5">
    <name type="scientific">Umezawaea tangerina</name>
    <dbReference type="NCBI Taxonomy" id="84725"/>
    <lineage>
        <taxon>Bacteria</taxon>
        <taxon>Bacillati</taxon>
        <taxon>Actinomycetota</taxon>
        <taxon>Actinomycetes</taxon>
        <taxon>Pseudonocardiales</taxon>
        <taxon>Pseudonocardiaceae</taxon>
        <taxon>Umezawaea</taxon>
    </lineage>
</organism>
<protein>
    <submittedName>
        <fullName evidence="4">Carbohydrate ABC transporter substrate-binding protein (CUT1 family)</fullName>
    </submittedName>
</protein>
<accession>A0A2T0TMF1</accession>
<evidence type="ECO:0000256" key="3">
    <source>
        <dbReference type="ARBA" id="ARBA00022729"/>
    </source>
</evidence>
<dbReference type="InterPro" id="IPR006059">
    <property type="entry name" value="SBP"/>
</dbReference>
<evidence type="ECO:0000313" key="4">
    <source>
        <dbReference type="EMBL" id="PRY46825.1"/>
    </source>
</evidence>
<sequence>MKDVDRSGRSRKPRHRIAAALGAAIVAAPVLVACGSSDGGITINVYKYPQESFQKIVDQCNSKSGGRYDIVYHKLPREADGQREQMVRRLAAEDTSMDVLGLDVTWTAELAKAGWIKEFTGSAKSEVEKGTLKTPLDTASYEGKLYGAPDNTNVQLLWYRGDLVPSPPTTWDEMIQMAEDLKSQGKPGLIEGQGKQYEGLVVLYNTLVNSAGGKILDENGTQAVVDDGAVKALETLKKFATSDVVDPSFSNAAEDDARLAMEAGKAAFMLNWPYVYAAGAKNADYIKNLKWAPYPSVGGGDSKVTVGGINYAVSSYTTHPDESFDAVLCLRSAESQKYAAINDGVPPTIESVYDDPDMAKPYPMKDAILETLKTASVRPRTPAYQNVSTVISTILSPPASIDPQATAKRLKSELQDALDSKGVLP</sequence>
<dbReference type="GO" id="GO:0055052">
    <property type="term" value="C:ATP-binding cassette (ABC) transporter complex, substrate-binding subunit-containing"/>
    <property type="evidence" value="ECO:0007669"/>
    <property type="project" value="TreeGrafter"/>
</dbReference>
<dbReference type="PROSITE" id="PS51257">
    <property type="entry name" value="PROKAR_LIPOPROTEIN"/>
    <property type="match status" value="1"/>
</dbReference>
<comment type="similarity">
    <text evidence="1">Belongs to the bacterial solute-binding protein 1 family.</text>
</comment>
<reference evidence="4 5" key="1">
    <citation type="submission" date="2018-03" db="EMBL/GenBank/DDBJ databases">
        <title>Genomic Encyclopedia of Archaeal and Bacterial Type Strains, Phase II (KMG-II): from individual species to whole genera.</title>
        <authorList>
            <person name="Goeker M."/>
        </authorList>
    </citation>
    <scope>NUCLEOTIDE SEQUENCE [LARGE SCALE GENOMIC DNA]</scope>
    <source>
        <strain evidence="4 5">DSM 44720</strain>
    </source>
</reference>
<evidence type="ECO:0000256" key="1">
    <source>
        <dbReference type="ARBA" id="ARBA00008520"/>
    </source>
</evidence>
<name>A0A2T0TMF1_9PSEU</name>
<keyword evidence="5" id="KW-1185">Reference proteome</keyword>
<dbReference type="SUPFAM" id="SSF53850">
    <property type="entry name" value="Periplasmic binding protein-like II"/>
    <property type="match status" value="1"/>
</dbReference>
<dbReference type="Pfam" id="PF01547">
    <property type="entry name" value="SBP_bac_1"/>
    <property type="match status" value="1"/>
</dbReference>
<keyword evidence="2" id="KW-0813">Transport</keyword>
<gene>
    <name evidence="4" type="ORF">CLV43_1011106</name>
</gene>
<dbReference type="RefSeq" id="WP_106185776.1">
    <property type="nucleotide sequence ID" value="NZ_PVTF01000001.1"/>
</dbReference>